<evidence type="ECO:0000313" key="2">
    <source>
        <dbReference type="Proteomes" id="UP000032544"/>
    </source>
</evidence>
<dbReference type="InterPro" id="IPR003787">
    <property type="entry name" value="Sulphur_relay_DsrE/F-like"/>
</dbReference>
<dbReference type="Pfam" id="PF02635">
    <property type="entry name" value="DsrE"/>
    <property type="match status" value="1"/>
</dbReference>
<sequence length="104" mass="11651">MGMVIYSNDVETVWNAFRLANYSKNQGDTVQVFLLGKGVEVDLLVNDNKDLKQQVDAFLEKGGEIQGCGTCLKSRKNDQPQVCTFSSLADLYTIIRKNKIVLTF</sequence>
<protein>
    <submittedName>
        <fullName evidence="1">Sulfur reduction protein DsrE</fullName>
    </submittedName>
</protein>
<dbReference type="Gene3D" id="3.40.1260.10">
    <property type="entry name" value="DsrEFH-like"/>
    <property type="match status" value="1"/>
</dbReference>
<proteinExistence type="predicted"/>
<accession>A0A0D8J9L6</accession>
<keyword evidence="2" id="KW-1185">Reference proteome</keyword>
<name>A0A0D8J9L6_9BACT</name>
<evidence type="ECO:0000313" key="1">
    <source>
        <dbReference type="EMBL" id="KJF43602.1"/>
    </source>
</evidence>
<reference evidence="1 2" key="1">
    <citation type="submission" date="2014-09" db="EMBL/GenBank/DDBJ databases">
        <title>Draft Genome Sequence of Draconibacterium sp. JN14CK-3.</title>
        <authorList>
            <person name="Dong C."/>
            <person name="Lai Q."/>
            <person name="Shao Z."/>
        </authorList>
    </citation>
    <scope>NUCLEOTIDE SEQUENCE [LARGE SCALE GENOMIC DNA]</scope>
    <source>
        <strain evidence="1 2">JN14CK-3</strain>
    </source>
</reference>
<comment type="caution">
    <text evidence="1">The sequence shown here is derived from an EMBL/GenBank/DDBJ whole genome shotgun (WGS) entry which is preliminary data.</text>
</comment>
<gene>
    <name evidence="1" type="ORF">LH29_10805</name>
</gene>
<dbReference type="InterPro" id="IPR027396">
    <property type="entry name" value="DsrEFH-like"/>
</dbReference>
<dbReference type="STRING" id="1544798.LH29_10805"/>
<dbReference type="Proteomes" id="UP000032544">
    <property type="component" value="Unassembled WGS sequence"/>
</dbReference>
<dbReference type="AlphaFoldDB" id="A0A0D8J9L6"/>
<dbReference type="EMBL" id="JRHC01000002">
    <property type="protein sequence ID" value="KJF43602.1"/>
    <property type="molecule type" value="Genomic_DNA"/>
</dbReference>
<organism evidence="1 2">
    <name type="scientific">Draconibacterium sediminis</name>
    <dbReference type="NCBI Taxonomy" id="1544798"/>
    <lineage>
        <taxon>Bacteria</taxon>
        <taxon>Pseudomonadati</taxon>
        <taxon>Bacteroidota</taxon>
        <taxon>Bacteroidia</taxon>
        <taxon>Marinilabiliales</taxon>
        <taxon>Prolixibacteraceae</taxon>
        <taxon>Draconibacterium</taxon>
    </lineage>
</organism>
<dbReference type="SUPFAM" id="SSF75169">
    <property type="entry name" value="DsrEFH-like"/>
    <property type="match status" value="1"/>
</dbReference>